<comment type="subunit">
    <text evidence="1 8">Homodimer.</text>
</comment>
<accession>A0AAP9HC62</accession>
<dbReference type="NCBIfam" id="TIGR02651">
    <property type="entry name" value="RNase_Z"/>
    <property type="match status" value="1"/>
</dbReference>
<evidence type="ECO:0000256" key="1">
    <source>
        <dbReference type="ARBA" id="ARBA00011738"/>
    </source>
</evidence>
<keyword evidence="2 8" id="KW-0819">tRNA processing</keyword>
<dbReference type="HAMAP" id="MF_01818">
    <property type="entry name" value="RNase_Z_BN"/>
    <property type="match status" value="1"/>
</dbReference>
<keyword evidence="3 8" id="KW-0540">Nuclease</keyword>
<name>A0AAP9HC62_9BACL</name>
<reference evidence="9 10" key="1">
    <citation type="submission" date="2019-11" db="EMBL/GenBank/DDBJ databases">
        <title>FDA dAtabase for Regulatory Grade micrObial Sequences (FDA-ARGOS): Supporting development and validation of Infectious Disease Dx tests.</title>
        <authorList>
            <person name="Turner S."/>
            <person name="Byrd R."/>
            <person name="Tallon L."/>
            <person name="Sadzewicz L."/>
            <person name="Vavikolanu K."/>
            <person name="Mehta A."/>
            <person name="Aluvathingal J."/>
            <person name="Nadendla S."/>
            <person name="Myers T."/>
            <person name="Yan Y."/>
            <person name="Sichtig H."/>
        </authorList>
    </citation>
    <scope>NUCLEOTIDE SEQUENCE [LARGE SCALE GENOMIC DNA]</scope>
    <source>
        <strain evidence="9 10">FDAARGOS_741</strain>
    </source>
</reference>
<dbReference type="CDD" id="cd07717">
    <property type="entry name" value="RNaseZ_ZiPD-like_MBL-fold"/>
    <property type="match status" value="1"/>
</dbReference>
<gene>
    <name evidence="8 9" type="primary">rnz</name>
    <name evidence="9" type="ORF">FOC49_02855</name>
</gene>
<evidence type="ECO:0000313" key="9">
    <source>
        <dbReference type="EMBL" id="QGS08898.1"/>
    </source>
</evidence>
<keyword evidence="4 8" id="KW-0479">Metal-binding</keyword>
<feature type="binding site" evidence="8">
    <location>
        <position position="213"/>
    </location>
    <ligand>
        <name>Zn(2+)</name>
        <dbReference type="ChEBI" id="CHEBI:29105"/>
        <label>1</label>
        <note>catalytic</note>
    </ligand>
</feature>
<dbReference type="InterPro" id="IPR013471">
    <property type="entry name" value="RNase_Z/BN"/>
</dbReference>
<evidence type="ECO:0000256" key="3">
    <source>
        <dbReference type="ARBA" id="ARBA00022722"/>
    </source>
</evidence>
<feature type="binding site" evidence="8">
    <location>
        <position position="63"/>
    </location>
    <ligand>
        <name>Zn(2+)</name>
        <dbReference type="ChEBI" id="CHEBI:29105"/>
        <label>1</label>
        <note>catalytic</note>
    </ligand>
</feature>
<dbReference type="PANTHER" id="PTHR46018:SF2">
    <property type="entry name" value="ZINC PHOSPHODIESTERASE ELAC PROTEIN 1"/>
    <property type="match status" value="1"/>
</dbReference>
<proteinExistence type="inferred from homology"/>
<comment type="function">
    <text evidence="8">Zinc phosphodiesterase, which displays some tRNA 3'-processing endonuclease activity. Probably involved in tRNA maturation, by removing a 3'-trailer from precursor tRNA.</text>
</comment>
<feature type="binding site" evidence="8">
    <location>
        <position position="272"/>
    </location>
    <ligand>
        <name>Zn(2+)</name>
        <dbReference type="ChEBI" id="CHEBI:29105"/>
        <label>2</label>
        <note>catalytic</note>
    </ligand>
</feature>
<feature type="binding site" evidence="8">
    <location>
        <position position="213"/>
    </location>
    <ligand>
        <name>Zn(2+)</name>
        <dbReference type="ChEBI" id="CHEBI:29105"/>
        <label>2</label>
        <note>catalytic</note>
    </ligand>
</feature>
<dbReference type="SUPFAM" id="SSF56281">
    <property type="entry name" value="Metallo-hydrolase/oxidoreductase"/>
    <property type="match status" value="1"/>
</dbReference>
<dbReference type="PANTHER" id="PTHR46018">
    <property type="entry name" value="ZINC PHOSPHODIESTERASE ELAC PROTEIN 1"/>
    <property type="match status" value="1"/>
</dbReference>
<evidence type="ECO:0000256" key="2">
    <source>
        <dbReference type="ARBA" id="ARBA00022694"/>
    </source>
</evidence>
<evidence type="ECO:0000256" key="8">
    <source>
        <dbReference type="HAMAP-Rule" id="MF_01818"/>
    </source>
</evidence>
<dbReference type="Gene3D" id="3.60.15.10">
    <property type="entry name" value="Ribonuclease Z/Hydroxyacylglutathione hydrolase-like"/>
    <property type="match status" value="1"/>
</dbReference>
<dbReference type="EC" id="3.1.26.11" evidence="8"/>
<dbReference type="GO" id="GO:0042781">
    <property type="term" value="F:3'-tRNA processing endoribonuclease activity"/>
    <property type="evidence" value="ECO:0007669"/>
    <property type="project" value="UniProtKB-UniRule"/>
</dbReference>
<feature type="active site" description="Proton acceptor" evidence="8">
    <location>
        <position position="67"/>
    </location>
</feature>
<dbReference type="Proteomes" id="UP000425411">
    <property type="component" value="Chromosome"/>
</dbReference>
<comment type="catalytic activity">
    <reaction evidence="8">
        <text>Endonucleolytic cleavage of RNA, removing extra 3' nucleotides from tRNA precursor, generating 3' termini of tRNAs. A 3'-hydroxy group is left at the tRNA terminus and a 5'-phosphoryl group is left at the trailer molecule.</text>
        <dbReference type="EC" id="3.1.26.11"/>
    </reaction>
</comment>
<comment type="cofactor">
    <cofactor evidence="8">
        <name>Zn(2+)</name>
        <dbReference type="ChEBI" id="CHEBI:29105"/>
    </cofactor>
    <text evidence="8">Binds 2 Zn(2+) ions.</text>
</comment>
<feature type="binding site" evidence="8">
    <location>
        <position position="143"/>
    </location>
    <ligand>
        <name>Zn(2+)</name>
        <dbReference type="ChEBI" id="CHEBI:29105"/>
        <label>1</label>
        <note>catalytic</note>
    </ligand>
</feature>
<feature type="binding site" evidence="8">
    <location>
        <position position="67"/>
    </location>
    <ligand>
        <name>Zn(2+)</name>
        <dbReference type="ChEBI" id="CHEBI:29105"/>
        <label>2</label>
        <note>catalytic</note>
    </ligand>
</feature>
<feature type="binding site" evidence="8">
    <location>
        <position position="65"/>
    </location>
    <ligand>
        <name>Zn(2+)</name>
        <dbReference type="ChEBI" id="CHEBI:29105"/>
        <label>1</label>
        <note>catalytic</note>
    </ligand>
</feature>
<evidence type="ECO:0000313" key="10">
    <source>
        <dbReference type="Proteomes" id="UP000425411"/>
    </source>
</evidence>
<comment type="similarity">
    <text evidence="8">Belongs to the RNase Z family.</text>
</comment>
<keyword evidence="7 8" id="KW-0862">Zinc</keyword>
<dbReference type="NCBIfam" id="NF000801">
    <property type="entry name" value="PRK00055.1-3"/>
    <property type="match status" value="1"/>
</dbReference>
<keyword evidence="5 8" id="KW-0255">Endonuclease</keyword>
<evidence type="ECO:0000256" key="6">
    <source>
        <dbReference type="ARBA" id="ARBA00022801"/>
    </source>
</evidence>
<protein>
    <recommendedName>
        <fullName evidence="8">Ribonuclease Z</fullName>
        <shortName evidence="8">RNase Z</shortName>
        <ecNumber evidence="8">3.1.26.11</ecNumber>
    </recommendedName>
    <alternativeName>
        <fullName evidence="8">tRNA 3 endonuclease</fullName>
    </alternativeName>
    <alternativeName>
        <fullName evidence="8">tRNase Z</fullName>
    </alternativeName>
</protein>
<feature type="binding site" evidence="8">
    <location>
        <position position="68"/>
    </location>
    <ligand>
        <name>Zn(2+)</name>
        <dbReference type="ChEBI" id="CHEBI:29105"/>
        <label>2</label>
        <note>catalytic</note>
    </ligand>
</feature>
<keyword evidence="10" id="KW-1185">Reference proteome</keyword>
<dbReference type="AlphaFoldDB" id="A0AAP9HC62"/>
<organism evidence="9 10">
    <name type="scientific">Gemella morbillorum</name>
    <dbReference type="NCBI Taxonomy" id="29391"/>
    <lineage>
        <taxon>Bacteria</taxon>
        <taxon>Bacillati</taxon>
        <taxon>Bacillota</taxon>
        <taxon>Bacilli</taxon>
        <taxon>Bacillales</taxon>
        <taxon>Gemellaceae</taxon>
        <taxon>Gemella</taxon>
    </lineage>
</organism>
<evidence type="ECO:0000256" key="4">
    <source>
        <dbReference type="ARBA" id="ARBA00022723"/>
    </source>
</evidence>
<dbReference type="InterPro" id="IPR036866">
    <property type="entry name" value="RibonucZ/Hydroxyglut_hydro"/>
</dbReference>
<sequence length="306" mass="35352">MKLQFLGTGAGLPAKFRNTQSFVFNFMQELKECWMFDCGEATQHQILRTNIKPTKITKIFISHLHADHILGLIGFLSSRNFLLDSKESGVTIYGPVGIRQFVKQNLLFTHCSLNFDVKYVEFSSEQCIIDNKTVVVSTYPLNHNIECFGYKIIFKNQKGSLDAEKLKKLGIMPGPFYKNIKEQDSFVYNETTYNSSEFLSEDKPKKEIAIIPDTRYFPQLNEFVKNSDIIISECTYLDEKDAHHARKNYHLSILDIENFITESTVKRLFLTHISARYDVDTEKSVVEKIDKTIKVSIAHDLDEYNL</sequence>
<dbReference type="GO" id="GO:0008270">
    <property type="term" value="F:zinc ion binding"/>
    <property type="evidence" value="ECO:0007669"/>
    <property type="project" value="UniProtKB-UniRule"/>
</dbReference>
<dbReference type="EMBL" id="CP046314">
    <property type="protein sequence ID" value="QGS08898.1"/>
    <property type="molecule type" value="Genomic_DNA"/>
</dbReference>
<dbReference type="Pfam" id="PF23023">
    <property type="entry name" value="Anti-Pycsar_Apyc1"/>
    <property type="match status" value="1"/>
</dbReference>
<dbReference type="RefSeq" id="WP_004633240.1">
    <property type="nucleotide sequence ID" value="NZ_CP046314.1"/>
</dbReference>
<evidence type="ECO:0000256" key="5">
    <source>
        <dbReference type="ARBA" id="ARBA00022759"/>
    </source>
</evidence>
<evidence type="ECO:0000256" key="7">
    <source>
        <dbReference type="ARBA" id="ARBA00022833"/>
    </source>
</evidence>
<keyword evidence="6 8" id="KW-0378">Hydrolase</keyword>